<comment type="caution">
    <text evidence="2">The sequence shown here is derived from an EMBL/GenBank/DDBJ whole genome shotgun (WGS) entry which is preliminary data.</text>
</comment>
<gene>
    <name evidence="2" type="ORF">F7231_16870</name>
</gene>
<name>A0ABX0QNZ0_9BACT</name>
<reference evidence="3" key="2">
    <citation type="submission" date="2023-07" db="EMBL/GenBank/DDBJ databases">
        <authorList>
            <person name="Jung D.-H."/>
        </authorList>
    </citation>
    <scope>NUCLEOTIDE SEQUENCE [LARGE SCALE GENOMIC DNA]</scope>
    <source>
        <strain evidence="3">JA-25</strain>
    </source>
</reference>
<evidence type="ECO:0000256" key="1">
    <source>
        <dbReference type="SAM" id="MobiDB-lite"/>
    </source>
</evidence>
<dbReference type="EMBL" id="WAEL01000006">
    <property type="protein sequence ID" value="NID11849.1"/>
    <property type="molecule type" value="Genomic_DNA"/>
</dbReference>
<feature type="compositionally biased region" description="Low complexity" evidence="1">
    <location>
        <begin position="140"/>
        <end position="155"/>
    </location>
</feature>
<proteinExistence type="predicted"/>
<accession>A0ABX0QNZ0</accession>
<organism evidence="2 3">
    <name type="scientific">Fibrivirga algicola</name>
    <dbReference type="NCBI Taxonomy" id="2950420"/>
    <lineage>
        <taxon>Bacteria</taxon>
        <taxon>Pseudomonadati</taxon>
        <taxon>Bacteroidota</taxon>
        <taxon>Cytophagia</taxon>
        <taxon>Cytophagales</taxon>
        <taxon>Spirosomataceae</taxon>
        <taxon>Fibrivirga</taxon>
    </lineage>
</organism>
<sequence length="163" mass="16785">MAESSQFATALINETVNTFSGGAESVSPTDGISLIENWISALHSGDESTNPIAHTLSELRMQLQDNNPNVGQIQTILDDLTDQTRQAAKSVDGGEQMSLIELSDALKGFSERLAGKRSGDGRAGATVAPSVGASSANADSDQYGASGAAQQDSGSYGSGYGKK</sequence>
<keyword evidence="3" id="KW-1185">Reference proteome</keyword>
<dbReference type="RefSeq" id="WP_166692798.1">
    <property type="nucleotide sequence ID" value="NZ_WAEL01000006.1"/>
</dbReference>
<dbReference type="Proteomes" id="UP000606008">
    <property type="component" value="Unassembled WGS sequence"/>
</dbReference>
<feature type="region of interest" description="Disordered" evidence="1">
    <location>
        <begin position="113"/>
        <end position="163"/>
    </location>
</feature>
<evidence type="ECO:0000313" key="2">
    <source>
        <dbReference type="EMBL" id="NID11849.1"/>
    </source>
</evidence>
<reference evidence="3" key="1">
    <citation type="submission" date="2019-09" db="EMBL/GenBank/DDBJ databases">
        <authorList>
            <person name="Jung D.-H."/>
        </authorList>
    </citation>
    <scope>NUCLEOTIDE SEQUENCE [LARGE SCALE GENOMIC DNA]</scope>
    <source>
        <strain evidence="3">JA-25</strain>
    </source>
</reference>
<protein>
    <submittedName>
        <fullName evidence="2">Uncharacterized protein</fullName>
    </submittedName>
</protein>
<evidence type="ECO:0000313" key="3">
    <source>
        <dbReference type="Proteomes" id="UP000606008"/>
    </source>
</evidence>